<feature type="region of interest" description="Disordered" evidence="1">
    <location>
        <begin position="1"/>
        <end position="85"/>
    </location>
</feature>
<evidence type="ECO:0000313" key="3">
    <source>
        <dbReference type="Proteomes" id="UP000094569"/>
    </source>
</evidence>
<sequence>MSSHRTSSPDRVQIPSPSPSPSESEAQEDQNISNVDRDVMGVTSQGRPPRVSRRRRSEHAPTWQRAQAHQHHGTTGSKYRSTSRH</sequence>
<dbReference type="EMBL" id="JXNT01000001">
    <property type="protein sequence ID" value="ODM24489.1"/>
    <property type="molecule type" value="Genomic_DNA"/>
</dbReference>
<evidence type="ECO:0000256" key="1">
    <source>
        <dbReference type="SAM" id="MobiDB-lite"/>
    </source>
</evidence>
<feature type="compositionally biased region" description="Polar residues" evidence="1">
    <location>
        <begin position="73"/>
        <end position="85"/>
    </location>
</feature>
<organism evidence="2 3">
    <name type="scientific">Aspergillus cristatus</name>
    <name type="common">Chinese Fuzhuan brick tea-fermentation fungus</name>
    <name type="synonym">Eurotium cristatum</name>
    <dbReference type="NCBI Taxonomy" id="573508"/>
    <lineage>
        <taxon>Eukaryota</taxon>
        <taxon>Fungi</taxon>
        <taxon>Dikarya</taxon>
        <taxon>Ascomycota</taxon>
        <taxon>Pezizomycotina</taxon>
        <taxon>Eurotiomycetes</taxon>
        <taxon>Eurotiomycetidae</taxon>
        <taxon>Eurotiales</taxon>
        <taxon>Aspergillaceae</taxon>
        <taxon>Aspergillus</taxon>
        <taxon>Aspergillus subgen. Aspergillus</taxon>
    </lineage>
</organism>
<feature type="compositionally biased region" description="Polar residues" evidence="1">
    <location>
        <begin position="1"/>
        <end position="10"/>
    </location>
</feature>
<comment type="caution">
    <text evidence="2">The sequence shown here is derived from an EMBL/GenBank/DDBJ whole genome shotgun (WGS) entry which is preliminary data.</text>
</comment>
<gene>
    <name evidence="2" type="ORF">SI65_02079</name>
</gene>
<dbReference type="AlphaFoldDB" id="A0A1E3BU53"/>
<name>A0A1E3BU53_ASPCR</name>
<protein>
    <submittedName>
        <fullName evidence="2">Uncharacterized protein</fullName>
    </submittedName>
</protein>
<proteinExistence type="predicted"/>
<evidence type="ECO:0000313" key="2">
    <source>
        <dbReference type="EMBL" id="ODM24489.1"/>
    </source>
</evidence>
<dbReference type="VEuPathDB" id="FungiDB:SI65_02079"/>
<keyword evidence="3" id="KW-1185">Reference proteome</keyword>
<dbReference type="Proteomes" id="UP000094569">
    <property type="component" value="Unassembled WGS sequence"/>
</dbReference>
<reference evidence="2 3" key="1">
    <citation type="journal article" date="2016" name="BMC Genomics">
        <title>Comparative genomic and transcriptomic analyses of the Fuzhuan brick tea-fermentation fungus Aspergillus cristatus.</title>
        <authorList>
            <person name="Ge Y."/>
            <person name="Wang Y."/>
            <person name="Liu Y."/>
            <person name="Tan Y."/>
            <person name="Ren X."/>
            <person name="Zhang X."/>
            <person name="Hyde K.D."/>
            <person name="Liu Y."/>
            <person name="Liu Z."/>
        </authorList>
    </citation>
    <scope>NUCLEOTIDE SEQUENCE [LARGE SCALE GENOMIC DNA]</scope>
    <source>
        <strain evidence="2 3">GZAAS20.1005</strain>
    </source>
</reference>
<accession>A0A1E3BU53</accession>